<accession>A0A392RCI5</accession>
<dbReference type="EMBL" id="LXQA010208546">
    <property type="protein sequence ID" value="MCI33907.1"/>
    <property type="molecule type" value="Genomic_DNA"/>
</dbReference>
<protein>
    <submittedName>
        <fullName evidence="1">Uncharacterized protein</fullName>
    </submittedName>
</protein>
<evidence type="ECO:0000313" key="1">
    <source>
        <dbReference type="EMBL" id="MCI33907.1"/>
    </source>
</evidence>
<feature type="non-terminal residue" evidence="1">
    <location>
        <position position="8"/>
    </location>
</feature>
<keyword evidence="2" id="KW-1185">Reference proteome</keyword>
<name>A0A392RCI5_9FABA</name>
<organism evidence="1 2">
    <name type="scientific">Trifolium medium</name>
    <dbReference type="NCBI Taxonomy" id="97028"/>
    <lineage>
        <taxon>Eukaryota</taxon>
        <taxon>Viridiplantae</taxon>
        <taxon>Streptophyta</taxon>
        <taxon>Embryophyta</taxon>
        <taxon>Tracheophyta</taxon>
        <taxon>Spermatophyta</taxon>
        <taxon>Magnoliopsida</taxon>
        <taxon>eudicotyledons</taxon>
        <taxon>Gunneridae</taxon>
        <taxon>Pentapetalae</taxon>
        <taxon>rosids</taxon>
        <taxon>fabids</taxon>
        <taxon>Fabales</taxon>
        <taxon>Fabaceae</taxon>
        <taxon>Papilionoideae</taxon>
        <taxon>50 kb inversion clade</taxon>
        <taxon>NPAAA clade</taxon>
        <taxon>Hologalegina</taxon>
        <taxon>IRL clade</taxon>
        <taxon>Trifolieae</taxon>
        <taxon>Trifolium</taxon>
    </lineage>
</organism>
<evidence type="ECO:0000313" key="2">
    <source>
        <dbReference type="Proteomes" id="UP000265520"/>
    </source>
</evidence>
<reference evidence="1 2" key="1">
    <citation type="journal article" date="2018" name="Front. Plant Sci.">
        <title>Red Clover (Trifolium pratense) and Zigzag Clover (T. medium) - A Picture of Genomic Similarities and Differences.</title>
        <authorList>
            <person name="Dluhosova J."/>
            <person name="Istvanek J."/>
            <person name="Nedelnik J."/>
            <person name="Repkova J."/>
        </authorList>
    </citation>
    <scope>NUCLEOTIDE SEQUENCE [LARGE SCALE GENOMIC DNA]</scope>
    <source>
        <strain evidence="2">cv. 10/8</strain>
        <tissue evidence="1">Leaf</tissue>
    </source>
</reference>
<dbReference type="Proteomes" id="UP000265520">
    <property type="component" value="Unassembled WGS sequence"/>
</dbReference>
<proteinExistence type="predicted"/>
<comment type="caution">
    <text evidence="1">The sequence shown here is derived from an EMBL/GenBank/DDBJ whole genome shotgun (WGS) entry which is preliminary data.</text>
</comment>
<sequence length="8" mass="834">MVIRSSAA</sequence>